<feature type="transmembrane region" description="Helical" evidence="6">
    <location>
        <begin position="307"/>
        <end position="330"/>
    </location>
</feature>
<dbReference type="PANTHER" id="PTHR33529:SF6">
    <property type="entry name" value="YJGP_YJGQ FAMILY PERMEASE"/>
    <property type="match status" value="1"/>
</dbReference>
<dbReference type="Proteomes" id="UP000189670">
    <property type="component" value="Unassembled WGS sequence"/>
</dbReference>
<sequence length="361" mass="41167">MGLIHRYILSETCKSFMLVLISISMIFLIIDFIERIDNFMETELPFSRFIEYMLLKVPFILGQILPICVLLAVLITFGIMIKNNEIMSIKGSGISIYYLLQPVLIFGIASTAAMFLLSEIIIPQTADRANYIWYKEIKNRNAQVSKEKNIWIKGDGLIANIAFFHQGKQIAHGITLYFFDNNFRLIQRIDAKKGHYENDQWILESPVHQLLEKTGETQKVSYPEILAMKLVFKPSDLIRVSKKSEEMSYLELKAYIEKIRREGYDATMYQVDLYAKTAFPFICLIMTIIGAGTALKQSKIRGLAQPIVFGVVAAFFYWMMNSISISLGHAGQLPSILSAWSTNILFSCYGFLSLLNAEGVH</sequence>
<feature type="transmembrane region" description="Helical" evidence="6">
    <location>
        <begin position="336"/>
        <end position="355"/>
    </location>
</feature>
<protein>
    <submittedName>
        <fullName evidence="7">Permease YjgP/YjgQ family protein</fullName>
    </submittedName>
</protein>
<feature type="transmembrane region" description="Helical" evidence="6">
    <location>
        <begin position="96"/>
        <end position="117"/>
    </location>
</feature>
<gene>
    <name evidence="7" type="ORF">OMM_02662</name>
</gene>
<feature type="transmembrane region" description="Helical" evidence="6">
    <location>
        <begin position="12"/>
        <end position="33"/>
    </location>
</feature>
<dbReference type="InterPro" id="IPR005495">
    <property type="entry name" value="LptG/LptF_permease"/>
</dbReference>
<dbReference type="NCBIfam" id="TIGR04408">
    <property type="entry name" value="LptG_lptG"/>
    <property type="match status" value="1"/>
</dbReference>
<proteinExistence type="predicted"/>
<feature type="transmembrane region" description="Helical" evidence="6">
    <location>
        <begin position="278"/>
        <end position="295"/>
    </location>
</feature>
<dbReference type="EMBL" id="ATBP01000304">
    <property type="protein sequence ID" value="ETR71212.1"/>
    <property type="molecule type" value="Genomic_DNA"/>
</dbReference>
<feature type="transmembrane region" description="Helical" evidence="6">
    <location>
        <begin position="53"/>
        <end position="75"/>
    </location>
</feature>
<evidence type="ECO:0000313" key="8">
    <source>
        <dbReference type="Proteomes" id="UP000189670"/>
    </source>
</evidence>
<reference evidence="8" key="1">
    <citation type="submission" date="2012-11" db="EMBL/GenBank/DDBJ databases">
        <authorList>
            <person name="Lucero-Rivera Y.E."/>
            <person name="Tovar-Ramirez D."/>
        </authorList>
    </citation>
    <scope>NUCLEOTIDE SEQUENCE [LARGE SCALE GENOMIC DNA]</scope>
    <source>
        <strain evidence="8">Araruama</strain>
    </source>
</reference>
<evidence type="ECO:0000256" key="4">
    <source>
        <dbReference type="ARBA" id="ARBA00022989"/>
    </source>
</evidence>
<evidence type="ECO:0000256" key="6">
    <source>
        <dbReference type="SAM" id="Phobius"/>
    </source>
</evidence>
<dbReference type="GO" id="GO:0015920">
    <property type="term" value="P:lipopolysaccharide transport"/>
    <property type="evidence" value="ECO:0007669"/>
    <property type="project" value="TreeGrafter"/>
</dbReference>
<dbReference type="InterPro" id="IPR030923">
    <property type="entry name" value="LptG"/>
</dbReference>
<accession>A0A1V1P8J6</accession>
<keyword evidence="4 6" id="KW-1133">Transmembrane helix</keyword>
<comment type="caution">
    <text evidence="7">The sequence shown here is derived from an EMBL/GenBank/DDBJ whole genome shotgun (WGS) entry which is preliminary data.</text>
</comment>
<comment type="subcellular location">
    <subcellularLocation>
        <location evidence="1">Cell membrane</location>
        <topology evidence="1">Multi-pass membrane protein</topology>
    </subcellularLocation>
</comment>
<dbReference type="GO" id="GO:0055085">
    <property type="term" value="P:transmembrane transport"/>
    <property type="evidence" value="ECO:0007669"/>
    <property type="project" value="InterPro"/>
</dbReference>
<evidence type="ECO:0000256" key="3">
    <source>
        <dbReference type="ARBA" id="ARBA00022692"/>
    </source>
</evidence>
<dbReference type="Pfam" id="PF03739">
    <property type="entry name" value="LptF_LptG"/>
    <property type="match status" value="1"/>
</dbReference>
<keyword evidence="2" id="KW-1003">Cell membrane</keyword>
<evidence type="ECO:0000256" key="5">
    <source>
        <dbReference type="ARBA" id="ARBA00023136"/>
    </source>
</evidence>
<evidence type="ECO:0000313" key="7">
    <source>
        <dbReference type="EMBL" id="ETR71212.1"/>
    </source>
</evidence>
<dbReference type="PANTHER" id="PTHR33529">
    <property type="entry name" value="SLR0882 PROTEIN-RELATED"/>
    <property type="match status" value="1"/>
</dbReference>
<evidence type="ECO:0000256" key="1">
    <source>
        <dbReference type="ARBA" id="ARBA00004651"/>
    </source>
</evidence>
<organism evidence="7 8">
    <name type="scientific">Candidatus Magnetoglobus multicellularis str. Araruama</name>
    <dbReference type="NCBI Taxonomy" id="890399"/>
    <lineage>
        <taxon>Bacteria</taxon>
        <taxon>Pseudomonadati</taxon>
        <taxon>Thermodesulfobacteriota</taxon>
        <taxon>Desulfobacteria</taxon>
        <taxon>Desulfobacterales</taxon>
        <taxon>Desulfobacteraceae</taxon>
        <taxon>Candidatus Magnetoglobus</taxon>
    </lineage>
</organism>
<dbReference type="AlphaFoldDB" id="A0A1V1P8J6"/>
<evidence type="ECO:0000256" key="2">
    <source>
        <dbReference type="ARBA" id="ARBA00022475"/>
    </source>
</evidence>
<keyword evidence="3 6" id="KW-0812">Transmembrane</keyword>
<name>A0A1V1P8J6_9BACT</name>
<dbReference type="GO" id="GO:0043190">
    <property type="term" value="C:ATP-binding cassette (ABC) transporter complex"/>
    <property type="evidence" value="ECO:0007669"/>
    <property type="project" value="InterPro"/>
</dbReference>
<keyword evidence="5 6" id="KW-0472">Membrane</keyword>